<comment type="function">
    <text evidence="13">Glucosidase involved in the degradation of cellulosic biomass. Has both alpha- and beta-glucosidase activity.</text>
</comment>
<dbReference type="InterPro" id="IPR030459">
    <property type="entry name" value="Glyco_hydro_31_CS"/>
</dbReference>
<evidence type="ECO:0000259" key="16">
    <source>
        <dbReference type="Pfam" id="PF01055"/>
    </source>
</evidence>
<keyword evidence="8" id="KW-0325">Glycoprotein</keyword>
<keyword evidence="12" id="KW-0624">Polysaccharide degradation</keyword>
<dbReference type="InterPro" id="IPR025887">
    <property type="entry name" value="Glyco_hydro_31_N_dom"/>
</dbReference>
<dbReference type="GO" id="GO:0071555">
    <property type="term" value="P:cell wall organization"/>
    <property type="evidence" value="ECO:0007669"/>
    <property type="project" value="UniProtKB-KW"/>
</dbReference>
<evidence type="ECO:0000256" key="14">
    <source>
        <dbReference type="RuleBase" id="RU361185"/>
    </source>
</evidence>
<organism evidence="19 20">
    <name type="scientific">Hermanssonia centrifuga</name>
    <dbReference type="NCBI Taxonomy" id="98765"/>
    <lineage>
        <taxon>Eukaryota</taxon>
        <taxon>Fungi</taxon>
        <taxon>Dikarya</taxon>
        <taxon>Basidiomycota</taxon>
        <taxon>Agaricomycotina</taxon>
        <taxon>Agaricomycetes</taxon>
        <taxon>Polyporales</taxon>
        <taxon>Meruliaceae</taxon>
        <taxon>Hermanssonia</taxon>
    </lineage>
</organism>
<dbReference type="PANTHER" id="PTHR22762:SF67">
    <property type="entry name" value="ALPHA_BETA-GLUCOSIDASE AGDC-RELATED"/>
    <property type="match status" value="1"/>
</dbReference>
<evidence type="ECO:0000313" key="20">
    <source>
        <dbReference type="Proteomes" id="UP000186601"/>
    </source>
</evidence>
<reference evidence="19 20" key="1">
    <citation type="submission" date="2018-02" db="EMBL/GenBank/DDBJ databases">
        <title>Genome sequence of the basidiomycete white-rot fungus Phlebia centrifuga.</title>
        <authorList>
            <person name="Granchi Z."/>
            <person name="Peng M."/>
            <person name="de Vries R.P."/>
            <person name="Hilden K."/>
            <person name="Makela M.R."/>
            <person name="Grigoriev I."/>
            <person name="Riley R."/>
        </authorList>
    </citation>
    <scope>NUCLEOTIDE SEQUENCE [LARGE SCALE GENOMIC DNA]</scope>
    <source>
        <strain evidence="19 20">FBCC195</strain>
    </source>
</reference>
<evidence type="ECO:0000259" key="18">
    <source>
        <dbReference type="Pfam" id="PF21365"/>
    </source>
</evidence>
<comment type="catalytic activity">
    <reaction evidence="1">
        <text>Hydrolysis of terminal, non-reducing beta-D-glucosyl residues with release of beta-D-glucose.</text>
        <dbReference type="EC" id="3.2.1.21"/>
    </reaction>
</comment>
<dbReference type="Proteomes" id="UP000186601">
    <property type="component" value="Unassembled WGS sequence"/>
</dbReference>
<dbReference type="SUPFAM" id="SSF51445">
    <property type="entry name" value="(Trans)glycosidases"/>
    <property type="match status" value="1"/>
</dbReference>
<keyword evidence="9" id="KW-0119">Carbohydrate metabolism</keyword>
<keyword evidence="7 14" id="KW-0378">Hydrolase</keyword>
<evidence type="ECO:0000256" key="3">
    <source>
        <dbReference type="ARBA" id="ARBA00007806"/>
    </source>
</evidence>
<sequence>MKLSIIVCAVVLTRSVWATVTNPKVLDGCPGYKASSINSEGSKLTADLTLSGDPCNVFGADIETLSLEVTYETTTRIHIKITDASSTRYEVPETVFPRPAISPSVSAHNAEIRFNYTASPFSFSIYRSSTSEVLFSTASHSIIFEPQYLRVKTSLPDNANIYGLGEHTDTFRLPTHNTTRTLWSRDAYGVPTGSNLYGNHPIYFEHRTTGTHGVFLLNSNGMDIKINDTDGTSLEYNVIGGVLDFYFLAGSTTDPTEVARQYAELVGTPAEVPYWSFGFHQCRFGYLDYLDVAGAIANYSAANIPLETMWTDIDYMYNRRIFTVDPDYFPLSRMREIIDHLHSHDQKYVLMTDPAVAYLPGEGYGPFDRGSQMDIWLKAENGSDSLGLVWPDWFNPQAQDYWSNEFELFYNPDNGLDIDGAWIDMNEPSSFCNYPCTDPFQQAIEQDLPPSRSTPPPDPNAPIFGQIASAQVNMMALRKRVDHTGDDLLNPPYQIQNDAGIGVLSDRTAYTNAKHANGLVEYDTHNLYGTMMSTATHNAMLSRRPGLRTVVITRSTFAGAGSRVGKWLGDNFSQWDHYRASIAGILGMAGVYQVPMVGADICGYAENTTETLCARWAMLGAFYPFMRNHNDAASISQEFYRWSTVAQAARNVLDIRYRLLDYIYTAFHEAHLDGTPILNPLWYIYPQDRSTYPIDLQFFFGNSILVSPVTEENSTTVSAYFPDDIFYDFLTLAPFQGHGSSTAVDNVNFTSIPLHIRGGAILPLRETGAMTTTALRNTDFEIIVAPDTHDQASGSLYADDGVSIIPKATTQVQLSYAKGNLAVKGSFGYPLGVNVARVKFLGVNETPRSVKVDGVDVKPGSFSFDKSSQVLDVALQIPFIQAFTVQYL</sequence>
<evidence type="ECO:0000256" key="2">
    <source>
        <dbReference type="ARBA" id="ARBA00004613"/>
    </source>
</evidence>
<comment type="similarity">
    <text evidence="3 14">Belongs to the glycosyl hydrolase 31 family.</text>
</comment>
<dbReference type="Pfam" id="PF13802">
    <property type="entry name" value="Gal_mutarotas_2"/>
    <property type="match status" value="1"/>
</dbReference>
<dbReference type="GO" id="GO:0000272">
    <property type="term" value="P:polysaccharide catabolic process"/>
    <property type="evidence" value="ECO:0007669"/>
    <property type="project" value="UniProtKB-KW"/>
</dbReference>
<proteinExistence type="inferred from homology"/>
<dbReference type="Pfam" id="PF21365">
    <property type="entry name" value="Glyco_hydro_31_3rd"/>
    <property type="match status" value="1"/>
</dbReference>
<dbReference type="Gene3D" id="2.60.40.1180">
    <property type="entry name" value="Golgi alpha-mannosidase II"/>
    <property type="match status" value="2"/>
</dbReference>
<dbReference type="InterPro" id="IPR000322">
    <property type="entry name" value="Glyco_hydro_31_TIM"/>
</dbReference>
<evidence type="ECO:0000256" key="9">
    <source>
        <dbReference type="ARBA" id="ARBA00023277"/>
    </source>
</evidence>
<feature type="chain" id="PRO_5015360159" description="beta-glucosidase" evidence="15">
    <location>
        <begin position="19"/>
        <end position="888"/>
    </location>
</feature>
<evidence type="ECO:0000256" key="11">
    <source>
        <dbReference type="ARBA" id="ARBA00023316"/>
    </source>
</evidence>
<feature type="domain" description="Glycosyl hydrolase family 31 C-terminal" evidence="18">
    <location>
        <begin position="674"/>
        <end position="762"/>
    </location>
</feature>
<evidence type="ECO:0000256" key="1">
    <source>
        <dbReference type="ARBA" id="ARBA00000448"/>
    </source>
</evidence>
<evidence type="ECO:0000256" key="6">
    <source>
        <dbReference type="ARBA" id="ARBA00022729"/>
    </source>
</evidence>
<dbReference type="STRING" id="98765.A0A2R6NNH8"/>
<dbReference type="CDD" id="cd14752">
    <property type="entry name" value="GH31_N"/>
    <property type="match status" value="1"/>
</dbReference>
<comment type="subcellular location">
    <subcellularLocation>
        <location evidence="2">Secreted</location>
    </subcellularLocation>
</comment>
<dbReference type="InterPro" id="IPR048395">
    <property type="entry name" value="Glyco_hydro_31_C"/>
</dbReference>
<dbReference type="GO" id="GO:0090599">
    <property type="term" value="F:alpha-glucosidase activity"/>
    <property type="evidence" value="ECO:0007669"/>
    <property type="project" value="UniProtKB-ARBA"/>
</dbReference>
<dbReference type="PROSITE" id="PS00707">
    <property type="entry name" value="GLYCOSYL_HYDROL_F31_2"/>
    <property type="match status" value="1"/>
</dbReference>
<dbReference type="CDD" id="cd06602">
    <property type="entry name" value="GH31_MGAM_SI_GAA"/>
    <property type="match status" value="1"/>
</dbReference>
<evidence type="ECO:0000256" key="4">
    <source>
        <dbReference type="ARBA" id="ARBA00012744"/>
    </source>
</evidence>
<evidence type="ECO:0000259" key="17">
    <source>
        <dbReference type="Pfam" id="PF13802"/>
    </source>
</evidence>
<dbReference type="SUPFAM" id="SSF51011">
    <property type="entry name" value="Glycosyl hydrolase domain"/>
    <property type="match status" value="1"/>
</dbReference>
<feature type="signal peptide" evidence="15">
    <location>
        <begin position="1"/>
        <end position="18"/>
    </location>
</feature>
<comment type="caution">
    <text evidence="19">The sequence shown here is derived from an EMBL/GenBank/DDBJ whole genome shotgun (WGS) entry which is preliminary data.</text>
</comment>
<dbReference type="Gene3D" id="3.20.20.80">
    <property type="entry name" value="Glycosidases"/>
    <property type="match status" value="1"/>
</dbReference>
<dbReference type="AlphaFoldDB" id="A0A2R6NNH8"/>
<accession>A0A2R6NNH8</accession>
<dbReference type="GO" id="GO:0008422">
    <property type="term" value="F:beta-glucosidase activity"/>
    <property type="evidence" value="ECO:0007669"/>
    <property type="project" value="UniProtKB-EC"/>
</dbReference>
<evidence type="ECO:0000256" key="13">
    <source>
        <dbReference type="ARBA" id="ARBA00025512"/>
    </source>
</evidence>
<protein>
    <recommendedName>
        <fullName evidence="4">beta-glucosidase</fullName>
        <ecNumber evidence="4">3.2.1.21</ecNumber>
    </recommendedName>
</protein>
<evidence type="ECO:0000256" key="7">
    <source>
        <dbReference type="ARBA" id="ARBA00022801"/>
    </source>
</evidence>
<dbReference type="GO" id="GO:0030246">
    <property type="term" value="F:carbohydrate binding"/>
    <property type="evidence" value="ECO:0007669"/>
    <property type="project" value="InterPro"/>
</dbReference>
<keyword evidence="5" id="KW-0964">Secreted</keyword>
<evidence type="ECO:0000256" key="10">
    <source>
        <dbReference type="ARBA" id="ARBA00023295"/>
    </source>
</evidence>
<evidence type="ECO:0000256" key="12">
    <source>
        <dbReference type="ARBA" id="ARBA00023326"/>
    </source>
</evidence>
<evidence type="ECO:0000256" key="5">
    <source>
        <dbReference type="ARBA" id="ARBA00022525"/>
    </source>
</evidence>
<dbReference type="PANTHER" id="PTHR22762">
    <property type="entry name" value="ALPHA-GLUCOSIDASE"/>
    <property type="match status" value="1"/>
</dbReference>
<dbReference type="InterPro" id="IPR017853">
    <property type="entry name" value="GH"/>
</dbReference>
<dbReference type="SUPFAM" id="SSF74650">
    <property type="entry name" value="Galactose mutarotase-like"/>
    <property type="match status" value="1"/>
</dbReference>
<dbReference type="EMBL" id="MLYV02001055">
    <property type="protein sequence ID" value="PSR73854.1"/>
    <property type="molecule type" value="Genomic_DNA"/>
</dbReference>
<dbReference type="InterPro" id="IPR011013">
    <property type="entry name" value="Gal_mutarotase_sf_dom"/>
</dbReference>
<dbReference type="GO" id="GO:0005576">
    <property type="term" value="C:extracellular region"/>
    <property type="evidence" value="ECO:0007669"/>
    <property type="project" value="UniProtKB-SubCell"/>
</dbReference>
<dbReference type="OrthoDB" id="5839090at2759"/>
<feature type="domain" description="Glycoside hydrolase family 31 N-terminal" evidence="17">
    <location>
        <begin position="115"/>
        <end position="221"/>
    </location>
</feature>
<evidence type="ECO:0000256" key="8">
    <source>
        <dbReference type="ARBA" id="ARBA00023180"/>
    </source>
</evidence>
<evidence type="ECO:0000313" key="19">
    <source>
        <dbReference type="EMBL" id="PSR73854.1"/>
    </source>
</evidence>
<name>A0A2R6NNH8_9APHY</name>
<dbReference type="EC" id="3.2.1.21" evidence="4"/>
<feature type="domain" description="Glycoside hydrolase family 31 TIM barrel" evidence="16">
    <location>
        <begin position="269"/>
        <end position="666"/>
    </location>
</feature>
<gene>
    <name evidence="19" type="ORF">PHLCEN_2v10323</name>
</gene>
<dbReference type="Gene3D" id="2.60.40.1760">
    <property type="entry name" value="glycosyl hydrolase (family 31)"/>
    <property type="match status" value="1"/>
</dbReference>
<keyword evidence="11" id="KW-0961">Cell wall biogenesis/degradation</keyword>
<dbReference type="InterPro" id="IPR013780">
    <property type="entry name" value="Glyco_hydro_b"/>
</dbReference>
<keyword evidence="10 14" id="KW-0326">Glycosidase</keyword>
<dbReference type="Pfam" id="PF01055">
    <property type="entry name" value="Glyco_hydro_31_2nd"/>
    <property type="match status" value="1"/>
</dbReference>
<keyword evidence="6 15" id="KW-0732">Signal</keyword>
<evidence type="ECO:0000256" key="15">
    <source>
        <dbReference type="SAM" id="SignalP"/>
    </source>
</evidence>
<keyword evidence="20" id="KW-1185">Reference proteome</keyword>